<dbReference type="AlphaFoldDB" id="A0A2T3A998"/>
<dbReference type="GO" id="GO:0005576">
    <property type="term" value="C:extracellular region"/>
    <property type="evidence" value="ECO:0007669"/>
    <property type="project" value="UniProtKB-SubCell"/>
</dbReference>
<proteinExistence type="inferred from homology"/>
<dbReference type="InParanoid" id="A0A2T3A998"/>
<evidence type="ECO:0000256" key="3">
    <source>
        <dbReference type="ARBA" id="ARBA00022525"/>
    </source>
</evidence>
<evidence type="ECO:0000256" key="1">
    <source>
        <dbReference type="ARBA" id="ARBA00004613"/>
    </source>
</evidence>
<dbReference type="Gene3D" id="2.40.40.10">
    <property type="entry name" value="RlpA-like domain"/>
    <property type="match status" value="1"/>
</dbReference>
<dbReference type="SMR" id="A0A2T3A998"/>
<name>A0A2T3A998_9PEZI</name>
<dbReference type="InterPro" id="IPR010829">
    <property type="entry name" value="Cerato-platanin"/>
</dbReference>
<dbReference type="Pfam" id="PF07249">
    <property type="entry name" value="Cerato-platanin"/>
    <property type="match status" value="1"/>
</dbReference>
<sequence>MLAYEVLTLRIVSYDTTYDNAATSLGVTACSDGANGLETKGYSTLGSLPGFPYIGGAPAIAGWNSANCGTCWTLTYNGHSINVLAVDVGSGGFNLAEEAMNALTNNQAVALGRITATATEVDASVCGL</sequence>
<evidence type="ECO:0000256" key="2">
    <source>
        <dbReference type="ARBA" id="ARBA00010421"/>
    </source>
</evidence>
<dbReference type="CDD" id="cd22778">
    <property type="entry name" value="DPBB_CEPL-like"/>
    <property type="match status" value="1"/>
</dbReference>
<evidence type="ECO:0000313" key="4">
    <source>
        <dbReference type="EMBL" id="PSR87105.1"/>
    </source>
</evidence>
<dbReference type="InterPro" id="IPR036908">
    <property type="entry name" value="RlpA-like_sf"/>
</dbReference>
<protein>
    <submittedName>
        <fullName evidence="4">Cerato-platanin</fullName>
    </submittedName>
</protein>
<gene>
    <name evidence="4" type="ORF">BD289DRAFT_367570</name>
</gene>
<keyword evidence="5" id="KW-1185">Reference proteome</keyword>
<accession>A0A2T3A998</accession>
<dbReference type="SUPFAM" id="SSF50685">
    <property type="entry name" value="Barwin-like endoglucanases"/>
    <property type="match status" value="1"/>
</dbReference>
<comment type="similarity">
    <text evidence="2">Belongs to the cerato-platanin family.</text>
</comment>
<dbReference type="Proteomes" id="UP000241462">
    <property type="component" value="Unassembled WGS sequence"/>
</dbReference>
<evidence type="ECO:0000313" key="5">
    <source>
        <dbReference type="Proteomes" id="UP000241462"/>
    </source>
</evidence>
<reference evidence="4 5" key="1">
    <citation type="journal article" date="2018" name="Mycol. Prog.">
        <title>Coniella lustricola, a new species from submerged detritus.</title>
        <authorList>
            <person name="Raudabaugh D.B."/>
            <person name="Iturriaga T."/>
            <person name="Carver A."/>
            <person name="Mondo S."/>
            <person name="Pangilinan J."/>
            <person name="Lipzen A."/>
            <person name="He G."/>
            <person name="Amirebrahimi M."/>
            <person name="Grigoriev I.V."/>
            <person name="Miller A.N."/>
        </authorList>
    </citation>
    <scope>NUCLEOTIDE SEQUENCE [LARGE SCALE GENOMIC DNA]</scope>
    <source>
        <strain evidence="4 5">B22-T-1</strain>
    </source>
</reference>
<comment type="subcellular location">
    <subcellularLocation>
        <location evidence="1">Secreted</location>
    </subcellularLocation>
</comment>
<dbReference type="OrthoDB" id="4898945at2759"/>
<dbReference type="EMBL" id="KZ678433">
    <property type="protein sequence ID" value="PSR87105.1"/>
    <property type="molecule type" value="Genomic_DNA"/>
</dbReference>
<organism evidence="4 5">
    <name type="scientific">Coniella lustricola</name>
    <dbReference type="NCBI Taxonomy" id="2025994"/>
    <lineage>
        <taxon>Eukaryota</taxon>
        <taxon>Fungi</taxon>
        <taxon>Dikarya</taxon>
        <taxon>Ascomycota</taxon>
        <taxon>Pezizomycotina</taxon>
        <taxon>Sordariomycetes</taxon>
        <taxon>Sordariomycetidae</taxon>
        <taxon>Diaporthales</taxon>
        <taxon>Schizoparmaceae</taxon>
        <taxon>Coniella</taxon>
    </lineage>
</organism>
<dbReference type="STRING" id="2025994.A0A2T3A998"/>
<keyword evidence="3" id="KW-0964">Secreted</keyword>